<dbReference type="Proteomes" id="UP000814140">
    <property type="component" value="Unassembled WGS sequence"/>
</dbReference>
<reference evidence="1" key="1">
    <citation type="submission" date="2021-03" db="EMBL/GenBank/DDBJ databases">
        <authorList>
            <consortium name="DOE Joint Genome Institute"/>
            <person name="Ahrendt S."/>
            <person name="Looney B.P."/>
            <person name="Miyauchi S."/>
            <person name="Morin E."/>
            <person name="Drula E."/>
            <person name="Courty P.E."/>
            <person name="Chicoki N."/>
            <person name="Fauchery L."/>
            <person name="Kohler A."/>
            <person name="Kuo A."/>
            <person name="Labutti K."/>
            <person name="Pangilinan J."/>
            <person name="Lipzen A."/>
            <person name="Riley R."/>
            <person name="Andreopoulos W."/>
            <person name="He G."/>
            <person name="Johnson J."/>
            <person name="Barry K.W."/>
            <person name="Grigoriev I.V."/>
            <person name="Nagy L."/>
            <person name="Hibbett D."/>
            <person name="Henrissat B."/>
            <person name="Matheny P.B."/>
            <person name="Labbe J."/>
            <person name="Martin F."/>
        </authorList>
    </citation>
    <scope>NUCLEOTIDE SEQUENCE</scope>
    <source>
        <strain evidence="1">HHB10654</strain>
    </source>
</reference>
<sequence length="599" mass="66776">MGDRPLSSILPAPNLPELPELPAQVLQDIFRHLCHHPMAIGPHHSFNPRWISVTHVCRRWRKAALDNPCLWVHLPIQSEPLTQMMLERSRSEAVFVEFHTEDRGVDDNLVLRLAALVTRARSFCVTASISFLSALIGQPRFSCSAPHLRTLELLPLEDMPSGTSPSQLLSRLDSGDGEEDTLTSDMRNLNLVKHPPMVAMLNFFKTNRGGIECLKLGFLDSSPFLALPSSPIRHMFLPYLKQMHLDSSYRVCHNILSQVIVPPSTELKLRLRGVQDLVLFSEIVALRFGRAKTFTNLPLESITCSLTPTGETIWSFIGYPPMAIMPASGGVQMVASVYSKTAGETWHLALSELSRSVGLENVNSMNIYMHAAWTKDQHTLLTSVLQTIPKLRRLAIDTDSLPGLDVDMAALALHIPQLHILEFVGIVDESQVEAKKHELELQYTAMARARTKAGMSTFSCRWRPRGGWEVIVLTENLDTDAPPLQLPNQSSQLTSLPDSVASHYAQQRCKFLLELHKFWAAGKTPLPTALTGFRYPEGYPHQPSWPHVKPIAIGVVRLGDTLNIDLFQLFTVVRAHGGGLKVSKIHGHDHAVQCSCSRH</sequence>
<comment type="caution">
    <text evidence="1">The sequence shown here is derived from an EMBL/GenBank/DDBJ whole genome shotgun (WGS) entry which is preliminary data.</text>
</comment>
<protein>
    <submittedName>
        <fullName evidence="1">Uncharacterized protein</fullName>
    </submittedName>
</protein>
<keyword evidence="2" id="KW-1185">Reference proteome</keyword>
<reference evidence="1" key="2">
    <citation type="journal article" date="2022" name="New Phytol.">
        <title>Evolutionary transition to the ectomycorrhizal habit in the genomes of a hyperdiverse lineage of mushroom-forming fungi.</title>
        <authorList>
            <person name="Looney B."/>
            <person name="Miyauchi S."/>
            <person name="Morin E."/>
            <person name="Drula E."/>
            <person name="Courty P.E."/>
            <person name="Kohler A."/>
            <person name="Kuo A."/>
            <person name="LaButti K."/>
            <person name="Pangilinan J."/>
            <person name="Lipzen A."/>
            <person name="Riley R."/>
            <person name="Andreopoulos W."/>
            <person name="He G."/>
            <person name="Johnson J."/>
            <person name="Nolan M."/>
            <person name="Tritt A."/>
            <person name="Barry K.W."/>
            <person name="Grigoriev I.V."/>
            <person name="Nagy L.G."/>
            <person name="Hibbett D."/>
            <person name="Henrissat B."/>
            <person name="Matheny P.B."/>
            <person name="Labbe J."/>
            <person name="Martin F.M."/>
        </authorList>
    </citation>
    <scope>NUCLEOTIDE SEQUENCE</scope>
    <source>
        <strain evidence="1">HHB10654</strain>
    </source>
</reference>
<accession>A0ACB8T5F8</accession>
<evidence type="ECO:0000313" key="1">
    <source>
        <dbReference type="EMBL" id="KAI0064089.1"/>
    </source>
</evidence>
<gene>
    <name evidence="1" type="ORF">BV25DRAFT_339033</name>
</gene>
<name>A0ACB8T5F8_9AGAM</name>
<proteinExistence type="predicted"/>
<evidence type="ECO:0000313" key="2">
    <source>
        <dbReference type="Proteomes" id="UP000814140"/>
    </source>
</evidence>
<dbReference type="EMBL" id="MU277200">
    <property type="protein sequence ID" value="KAI0064089.1"/>
    <property type="molecule type" value="Genomic_DNA"/>
</dbReference>
<organism evidence="1 2">
    <name type="scientific">Artomyces pyxidatus</name>
    <dbReference type="NCBI Taxonomy" id="48021"/>
    <lineage>
        <taxon>Eukaryota</taxon>
        <taxon>Fungi</taxon>
        <taxon>Dikarya</taxon>
        <taxon>Basidiomycota</taxon>
        <taxon>Agaricomycotina</taxon>
        <taxon>Agaricomycetes</taxon>
        <taxon>Russulales</taxon>
        <taxon>Auriscalpiaceae</taxon>
        <taxon>Artomyces</taxon>
    </lineage>
</organism>